<dbReference type="EMBL" id="WNKT01000025">
    <property type="protein sequence ID" value="MTW21787.1"/>
    <property type="molecule type" value="Genomic_DNA"/>
</dbReference>
<evidence type="ECO:0000313" key="9">
    <source>
        <dbReference type="EMBL" id="MTW22903.1"/>
    </source>
</evidence>
<dbReference type="EMBL" id="WNKT01000057">
    <property type="protein sequence ID" value="MTW22903.1"/>
    <property type="molecule type" value="Genomic_DNA"/>
</dbReference>
<evidence type="ECO:0000313" key="10">
    <source>
        <dbReference type="EMBL" id="MTW23055.1"/>
    </source>
</evidence>
<accession>A0A6N8EF97</accession>
<dbReference type="EMBL" id="WNKT01000135">
    <property type="protein sequence ID" value="MTW23267.1"/>
    <property type="molecule type" value="Genomic_DNA"/>
</dbReference>
<name>A0A6N8EF97_9GAMM</name>
<evidence type="ECO:0000313" key="13">
    <source>
        <dbReference type="Proteomes" id="UP000434044"/>
    </source>
</evidence>
<sequence length="97" mass="11189">DGASYHRAGAVRELAQELSITLQPLPAYSPDFMPVEALWRWLREEVTYHHCHATAEELVQRVNHFVHTINADPFAIADRLWTKTTLDPEEEKLRIPA</sequence>
<dbReference type="EMBL" id="WNKT01000049">
    <property type="protein sequence ID" value="MTW22703.1"/>
    <property type="molecule type" value="Genomic_DNA"/>
</dbReference>
<evidence type="ECO:0000313" key="12">
    <source>
        <dbReference type="EMBL" id="MTW23267.1"/>
    </source>
</evidence>
<dbReference type="Proteomes" id="UP000434044">
    <property type="component" value="Unassembled WGS sequence"/>
</dbReference>
<gene>
    <name evidence="2" type="ORF">GJ668_10510</name>
    <name evidence="3" type="ORF">GJ668_11345</name>
    <name evidence="4" type="ORF">GJ668_11880</name>
    <name evidence="5" type="ORF">GJ668_14290</name>
    <name evidence="6" type="ORF">GJ668_14840</name>
    <name evidence="7" type="ORF">GJ668_16680</name>
    <name evidence="8" type="ORF">GJ668_17070</name>
    <name evidence="9" type="ORF">GJ668_17765</name>
    <name evidence="10" type="ORF">GJ668_18580</name>
    <name evidence="11" type="ORF">GJ668_18805</name>
    <name evidence="12" type="ORF">GJ668_19795</name>
</gene>
<comment type="caution">
    <text evidence="9">The sequence shown here is derived from an EMBL/GenBank/DDBJ whole genome shotgun (WGS) entry which is preliminary data.</text>
</comment>
<dbReference type="AlphaFoldDB" id="A0A6N8EF97"/>
<protein>
    <recommendedName>
        <fullName evidence="1">Tc1-like transposase DDE domain-containing protein</fullName>
    </recommendedName>
</protein>
<dbReference type="EMBL" id="WNKT01000020">
    <property type="protein sequence ID" value="MTW21519.1"/>
    <property type="molecule type" value="Genomic_DNA"/>
</dbReference>
<dbReference type="GO" id="GO:0003676">
    <property type="term" value="F:nucleic acid binding"/>
    <property type="evidence" value="ECO:0007669"/>
    <property type="project" value="InterPro"/>
</dbReference>
<keyword evidence="13" id="KW-1185">Reference proteome</keyword>
<proteinExistence type="predicted"/>
<evidence type="ECO:0000313" key="3">
    <source>
        <dbReference type="EMBL" id="MTW21683.1"/>
    </source>
</evidence>
<evidence type="ECO:0000313" key="11">
    <source>
        <dbReference type="EMBL" id="MTW23094.1"/>
    </source>
</evidence>
<evidence type="ECO:0000313" key="7">
    <source>
        <dbReference type="EMBL" id="MTW22703.1"/>
    </source>
</evidence>
<dbReference type="EMBL" id="WNKT01000035">
    <property type="protein sequence ID" value="MTW22248.1"/>
    <property type="molecule type" value="Genomic_DNA"/>
</dbReference>
<dbReference type="EMBL" id="WNKT01000072">
    <property type="protein sequence ID" value="MTW23094.1"/>
    <property type="molecule type" value="Genomic_DNA"/>
</dbReference>
<dbReference type="EMBL" id="WNKT01000038">
    <property type="protein sequence ID" value="MTW22351.1"/>
    <property type="molecule type" value="Genomic_DNA"/>
</dbReference>
<evidence type="ECO:0000313" key="4">
    <source>
        <dbReference type="EMBL" id="MTW21787.1"/>
    </source>
</evidence>
<dbReference type="EMBL" id="WNKT01000053">
    <property type="protein sequence ID" value="MTW22776.1"/>
    <property type="molecule type" value="Genomic_DNA"/>
</dbReference>
<organism evidence="9 13">
    <name type="scientific">Allochromatium palmeri</name>
    <dbReference type="NCBI Taxonomy" id="231048"/>
    <lineage>
        <taxon>Bacteria</taxon>
        <taxon>Pseudomonadati</taxon>
        <taxon>Pseudomonadota</taxon>
        <taxon>Gammaproteobacteria</taxon>
        <taxon>Chromatiales</taxon>
        <taxon>Chromatiaceae</taxon>
        <taxon>Allochromatium</taxon>
    </lineage>
</organism>
<reference evidence="9 13" key="1">
    <citation type="submission" date="2019-11" db="EMBL/GenBank/DDBJ databases">
        <title>Whole-genome sequence of the anaerobic purple sulfur bacterium Allochromatium palmeri DSM 15591.</title>
        <authorList>
            <person name="Kyndt J.A."/>
            <person name="Meyer T.E."/>
        </authorList>
    </citation>
    <scope>NUCLEOTIDE SEQUENCE [LARGE SCALE GENOMIC DNA]</scope>
    <source>
        <strain evidence="9 13">DSM 15591</strain>
    </source>
</reference>
<evidence type="ECO:0000313" key="8">
    <source>
        <dbReference type="EMBL" id="MTW22776.1"/>
    </source>
</evidence>
<evidence type="ECO:0000259" key="1">
    <source>
        <dbReference type="Pfam" id="PF13358"/>
    </source>
</evidence>
<feature type="non-terminal residue" evidence="9">
    <location>
        <position position="1"/>
    </location>
</feature>
<dbReference type="EMBL" id="WNKT01000068">
    <property type="protein sequence ID" value="MTW23055.1"/>
    <property type="molecule type" value="Genomic_DNA"/>
</dbReference>
<dbReference type="Pfam" id="PF13358">
    <property type="entry name" value="DDE_3"/>
    <property type="match status" value="1"/>
</dbReference>
<dbReference type="InterPro" id="IPR038717">
    <property type="entry name" value="Tc1-like_DDE_dom"/>
</dbReference>
<dbReference type="InterPro" id="IPR036397">
    <property type="entry name" value="RNaseH_sf"/>
</dbReference>
<evidence type="ECO:0000313" key="2">
    <source>
        <dbReference type="EMBL" id="MTW21519.1"/>
    </source>
</evidence>
<dbReference type="Gene3D" id="3.30.420.10">
    <property type="entry name" value="Ribonuclease H-like superfamily/Ribonuclease H"/>
    <property type="match status" value="1"/>
</dbReference>
<dbReference type="EMBL" id="WNKT01000022">
    <property type="protein sequence ID" value="MTW21683.1"/>
    <property type="molecule type" value="Genomic_DNA"/>
</dbReference>
<feature type="domain" description="Tc1-like transposase DDE" evidence="1">
    <location>
        <begin position="1"/>
        <end position="58"/>
    </location>
</feature>
<evidence type="ECO:0000313" key="5">
    <source>
        <dbReference type="EMBL" id="MTW22248.1"/>
    </source>
</evidence>
<evidence type="ECO:0000313" key="6">
    <source>
        <dbReference type="EMBL" id="MTW22351.1"/>
    </source>
</evidence>
<dbReference type="RefSeq" id="WP_186343029.1">
    <property type="nucleotide sequence ID" value="NZ_WNKT01000020.1"/>
</dbReference>